<dbReference type="RefSeq" id="WP_379529153.1">
    <property type="nucleotide sequence ID" value="NZ_JBHSBI010000008.1"/>
</dbReference>
<evidence type="ECO:0000313" key="2">
    <source>
        <dbReference type="Proteomes" id="UP001595851"/>
    </source>
</evidence>
<keyword evidence="2" id="KW-1185">Reference proteome</keyword>
<accession>A0ABV8G532</accession>
<reference evidence="2" key="1">
    <citation type="journal article" date="2019" name="Int. J. Syst. Evol. Microbiol.">
        <title>The Global Catalogue of Microorganisms (GCM) 10K type strain sequencing project: providing services to taxonomists for standard genome sequencing and annotation.</title>
        <authorList>
            <consortium name="The Broad Institute Genomics Platform"/>
            <consortium name="The Broad Institute Genome Sequencing Center for Infectious Disease"/>
            <person name="Wu L."/>
            <person name="Ma J."/>
        </authorList>
    </citation>
    <scope>NUCLEOTIDE SEQUENCE [LARGE SCALE GENOMIC DNA]</scope>
    <source>
        <strain evidence="2">TBRC 1276</strain>
    </source>
</reference>
<name>A0ABV8G532_9ACTN</name>
<dbReference type="SUPFAM" id="SSF160631">
    <property type="entry name" value="SMI1/KNR4-like"/>
    <property type="match status" value="1"/>
</dbReference>
<dbReference type="Proteomes" id="UP001595851">
    <property type="component" value="Unassembled WGS sequence"/>
</dbReference>
<dbReference type="EMBL" id="JBHSBI010000008">
    <property type="protein sequence ID" value="MFC4009091.1"/>
    <property type="molecule type" value="Genomic_DNA"/>
</dbReference>
<protein>
    <recommendedName>
        <fullName evidence="3">SMI1/KNR4 family protein</fullName>
    </recommendedName>
</protein>
<dbReference type="InterPro" id="IPR037883">
    <property type="entry name" value="Knr4/Smi1-like_sf"/>
</dbReference>
<comment type="caution">
    <text evidence="1">The sequence shown here is derived from an EMBL/GenBank/DDBJ whole genome shotgun (WGS) entry which is preliminary data.</text>
</comment>
<organism evidence="1 2">
    <name type="scientific">Nonomuraea purpurea</name>
    <dbReference type="NCBI Taxonomy" id="1849276"/>
    <lineage>
        <taxon>Bacteria</taxon>
        <taxon>Bacillati</taxon>
        <taxon>Actinomycetota</taxon>
        <taxon>Actinomycetes</taxon>
        <taxon>Streptosporangiales</taxon>
        <taxon>Streptosporangiaceae</taxon>
        <taxon>Nonomuraea</taxon>
    </lineage>
</organism>
<proteinExistence type="predicted"/>
<gene>
    <name evidence="1" type="ORF">ACFOY2_17800</name>
</gene>
<sequence>MIDEVLALLTPSLPRPSFWTIDWNAIEAELGHRLPADYKRLCDQVPPGRFHEFLWLQHPLGADGASLLGREAELIATVHAMADGTVWEHEHEHLDDAAIPGLLYPCLITDNGDTGYWLAATDDPDAWTIMLHKGRDLEFSDFGVSLSEFLHDFLTEGYPFGAIMSGEETLFVSDF</sequence>
<evidence type="ECO:0000313" key="1">
    <source>
        <dbReference type="EMBL" id="MFC4009091.1"/>
    </source>
</evidence>
<evidence type="ECO:0008006" key="3">
    <source>
        <dbReference type="Google" id="ProtNLM"/>
    </source>
</evidence>